<evidence type="ECO:0000256" key="2">
    <source>
        <dbReference type="ARBA" id="ARBA00023125"/>
    </source>
</evidence>
<dbReference type="STRING" id="56779.SAMN05421834_103134"/>
<dbReference type="Gene3D" id="1.10.260.40">
    <property type="entry name" value="lambda repressor-like DNA-binding domains"/>
    <property type="match status" value="1"/>
</dbReference>
<proteinExistence type="predicted"/>
<keyword evidence="2" id="KW-0238">DNA-binding</keyword>
<protein>
    <submittedName>
        <fullName evidence="5">Transcriptional regulator, LacI family</fullName>
    </submittedName>
</protein>
<dbReference type="Pfam" id="PF13377">
    <property type="entry name" value="Peripla_BP_3"/>
    <property type="match status" value="1"/>
</dbReference>
<dbReference type="Gene3D" id="3.40.50.2300">
    <property type="match status" value="2"/>
</dbReference>
<dbReference type="PANTHER" id="PTHR30146">
    <property type="entry name" value="LACI-RELATED TRANSCRIPTIONAL REPRESSOR"/>
    <property type="match status" value="1"/>
</dbReference>
<evidence type="ECO:0000256" key="3">
    <source>
        <dbReference type="ARBA" id="ARBA00023163"/>
    </source>
</evidence>
<dbReference type="EMBL" id="FTNC01000003">
    <property type="protein sequence ID" value="SIQ33976.1"/>
    <property type="molecule type" value="Genomic_DNA"/>
</dbReference>
<dbReference type="PROSITE" id="PS00356">
    <property type="entry name" value="HTH_LACI_1"/>
    <property type="match status" value="1"/>
</dbReference>
<dbReference type="InterPro" id="IPR028082">
    <property type="entry name" value="Peripla_BP_I"/>
</dbReference>
<dbReference type="GO" id="GO:0003700">
    <property type="term" value="F:DNA-binding transcription factor activity"/>
    <property type="evidence" value="ECO:0007669"/>
    <property type="project" value="TreeGrafter"/>
</dbReference>
<dbReference type="SUPFAM" id="SSF53822">
    <property type="entry name" value="Periplasmic binding protein-like I"/>
    <property type="match status" value="1"/>
</dbReference>
<evidence type="ECO:0000313" key="6">
    <source>
        <dbReference type="Proteomes" id="UP000185669"/>
    </source>
</evidence>
<accession>A0A1N6RZ57</accession>
<evidence type="ECO:0000259" key="4">
    <source>
        <dbReference type="PROSITE" id="PS50932"/>
    </source>
</evidence>
<dbReference type="PANTHER" id="PTHR30146:SF149">
    <property type="entry name" value="HTH-TYPE TRANSCRIPTIONAL REGULATOR EBGR"/>
    <property type="match status" value="1"/>
</dbReference>
<gene>
    <name evidence="5" type="ORF">SAMN05421834_103134</name>
</gene>
<dbReference type="PRINTS" id="PR00036">
    <property type="entry name" value="HTHLACI"/>
</dbReference>
<dbReference type="Proteomes" id="UP000185669">
    <property type="component" value="Unassembled WGS sequence"/>
</dbReference>
<keyword evidence="3" id="KW-0804">Transcription</keyword>
<name>A0A1N6RZ57_9FIRM</name>
<dbReference type="CDD" id="cd01392">
    <property type="entry name" value="HTH_LacI"/>
    <property type="match status" value="1"/>
</dbReference>
<evidence type="ECO:0000313" key="5">
    <source>
        <dbReference type="EMBL" id="SIQ33976.1"/>
    </source>
</evidence>
<dbReference type="CDD" id="cd01544">
    <property type="entry name" value="PBP1_GalR"/>
    <property type="match status" value="1"/>
</dbReference>
<dbReference type="NCBIfam" id="NF007665">
    <property type="entry name" value="PRK10339.1"/>
    <property type="match status" value="1"/>
</dbReference>
<dbReference type="GO" id="GO:0000976">
    <property type="term" value="F:transcription cis-regulatory region binding"/>
    <property type="evidence" value="ECO:0007669"/>
    <property type="project" value="TreeGrafter"/>
</dbReference>
<feature type="domain" description="HTH lacI-type" evidence="4">
    <location>
        <begin position="2"/>
        <end position="49"/>
    </location>
</feature>
<dbReference type="InterPro" id="IPR010982">
    <property type="entry name" value="Lambda_DNA-bd_dom_sf"/>
</dbReference>
<keyword evidence="6" id="KW-1185">Reference proteome</keyword>
<evidence type="ECO:0000256" key="1">
    <source>
        <dbReference type="ARBA" id="ARBA00023015"/>
    </source>
</evidence>
<dbReference type="AlphaFoldDB" id="A0A1N6RZ57"/>
<dbReference type="PROSITE" id="PS50932">
    <property type="entry name" value="HTH_LACI_2"/>
    <property type="match status" value="1"/>
</dbReference>
<dbReference type="SUPFAM" id="SSF47413">
    <property type="entry name" value="lambda repressor-like DNA-binding domains"/>
    <property type="match status" value="1"/>
</dbReference>
<dbReference type="Pfam" id="PF00356">
    <property type="entry name" value="LacI"/>
    <property type="match status" value="1"/>
</dbReference>
<sequence length="335" mass="38380">MATIKDIAKKANVSISTVSRVLNGDQSISVKDETRKKIYEAVEELEYVPLIEKYSKRQKEDKELNLLIITSFTQSVEIEDPYYLSIFYGIELEAKDRDINIEKIYRNDEDFEYDSEIDIDGIIAIGSFSDEEIDKFNKLTDHIVFVDREVNSDKFDSIVVNLKKVIDDILEYLLEQGFNKIGFIGGRDENVNGLQDQRERAFIEYMTQKGLYEEEYMILGEFSIDSGYNIARESIDSDNLPEAYVVANDSMAIGVLRALHEKGIKVPEDLSIISINDIPTSKFSIPPLTTVKIHTEFMGMMAVRTLIERIENKRQLPITVNIPTEMIIRGSVKLD</sequence>
<organism evidence="5 6">
    <name type="scientific">Halanaerobium kushneri</name>
    <dbReference type="NCBI Taxonomy" id="56779"/>
    <lineage>
        <taxon>Bacteria</taxon>
        <taxon>Bacillati</taxon>
        <taxon>Bacillota</taxon>
        <taxon>Clostridia</taxon>
        <taxon>Halanaerobiales</taxon>
        <taxon>Halanaerobiaceae</taxon>
        <taxon>Halanaerobium</taxon>
    </lineage>
</organism>
<dbReference type="InterPro" id="IPR000843">
    <property type="entry name" value="HTH_LacI"/>
</dbReference>
<dbReference type="InterPro" id="IPR046335">
    <property type="entry name" value="LacI/GalR-like_sensor"/>
</dbReference>
<keyword evidence="1" id="KW-0805">Transcription regulation</keyword>
<dbReference type="RefSeq" id="WP_076543985.1">
    <property type="nucleotide sequence ID" value="NZ_FTNC01000003.1"/>
</dbReference>
<reference evidence="6" key="1">
    <citation type="submission" date="2017-01" db="EMBL/GenBank/DDBJ databases">
        <authorList>
            <person name="Varghese N."/>
            <person name="Submissions S."/>
        </authorList>
    </citation>
    <scope>NUCLEOTIDE SEQUENCE [LARGE SCALE GENOMIC DNA]</scope>
    <source>
        <strain evidence="6">ATCC 700103</strain>
    </source>
</reference>
<dbReference type="SMART" id="SM00354">
    <property type="entry name" value="HTH_LACI"/>
    <property type="match status" value="1"/>
</dbReference>
<dbReference type="OrthoDB" id="43195at2"/>